<gene>
    <name evidence="3" type="ORF">MCOR_10930</name>
</gene>
<dbReference type="Pfam" id="PF02752">
    <property type="entry name" value="Arrestin_C"/>
    <property type="match status" value="1"/>
</dbReference>
<evidence type="ECO:0000256" key="1">
    <source>
        <dbReference type="ARBA" id="ARBA00005298"/>
    </source>
</evidence>
<dbReference type="InterPro" id="IPR050357">
    <property type="entry name" value="Arrestin_domain-protein"/>
</dbReference>
<dbReference type="PANTHER" id="PTHR11188">
    <property type="entry name" value="ARRESTIN DOMAIN CONTAINING PROTEIN"/>
    <property type="match status" value="1"/>
</dbReference>
<dbReference type="InterPro" id="IPR014752">
    <property type="entry name" value="Arrestin-like_C"/>
</dbReference>
<name>A0A6J8ATF2_MYTCO</name>
<feature type="domain" description="Arrestin C-terminal-like" evidence="2">
    <location>
        <begin position="168"/>
        <end position="299"/>
    </location>
</feature>
<dbReference type="OrthoDB" id="2333384at2759"/>
<dbReference type="PANTHER" id="PTHR11188:SF176">
    <property type="entry name" value="ARRESTIN DOMAIN-CONTAINING PROTEIN 1"/>
    <property type="match status" value="1"/>
</dbReference>
<dbReference type="Pfam" id="PF00339">
    <property type="entry name" value="Arrestin_N"/>
    <property type="match status" value="1"/>
</dbReference>
<keyword evidence="4" id="KW-1185">Reference proteome</keyword>
<organism evidence="3 4">
    <name type="scientific">Mytilus coruscus</name>
    <name type="common">Sea mussel</name>
    <dbReference type="NCBI Taxonomy" id="42192"/>
    <lineage>
        <taxon>Eukaryota</taxon>
        <taxon>Metazoa</taxon>
        <taxon>Spiralia</taxon>
        <taxon>Lophotrochozoa</taxon>
        <taxon>Mollusca</taxon>
        <taxon>Bivalvia</taxon>
        <taxon>Autobranchia</taxon>
        <taxon>Pteriomorphia</taxon>
        <taxon>Mytilida</taxon>
        <taxon>Mytiloidea</taxon>
        <taxon>Mytilidae</taxon>
        <taxon>Mytilinae</taxon>
        <taxon>Mytilus</taxon>
    </lineage>
</organism>
<dbReference type="GO" id="GO:0015031">
    <property type="term" value="P:protein transport"/>
    <property type="evidence" value="ECO:0007669"/>
    <property type="project" value="TreeGrafter"/>
</dbReference>
<evidence type="ECO:0000313" key="3">
    <source>
        <dbReference type="EMBL" id="CAC5373023.1"/>
    </source>
</evidence>
<protein>
    <recommendedName>
        <fullName evidence="2">Arrestin C-terminal-like domain-containing protein</fullName>
    </recommendedName>
</protein>
<dbReference type="InterPro" id="IPR011022">
    <property type="entry name" value="Arrestin_C-like"/>
</dbReference>
<dbReference type="SMART" id="SM01017">
    <property type="entry name" value="Arrestin_C"/>
    <property type="match status" value="1"/>
</dbReference>
<dbReference type="Gene3D" id="2.60.40.640">
    <property type="match status" value="2"/>
</dbReference>
<dbReference type="EMBL" id="CACVKT020001876">
    <property type="protein sequence ID" value="CAC5373023.1"/>
    <property type="molecule type" value="Genomic_DNA"/>
</dbReference>
<proteinExistence type="inferred from homology"/>
<comment type="similarity">
    <text evidence="1">Belongs to the arrestin family.</text>
</comment>
<evidence type="ECO:0000259" key="2">
    <source>
        <dbReference type="SMART" id="SM01017"/>
    </source>
</evidence>
<evidence type="ECO:0000313" key="4">
    <source>
        <dbReference type="Proteomes" id="UP000507470"/>
    </source>
</evidence>
<dbReference type="Proteomes" id="UP000507470">
    <property type="component" value="Unassembled WGS sequence"/>
</dbReference>
<dbReference type="AlphaFoldDB" id="A0A6J8ATF2"/>
<dbReference type="SUPFAM" id="SSF81296">
    <property type="entry name" value="E set domains"/>
    <property type="match status" value="2"/>
</dbReference>
<reference evidence="3 4" key="1">
    <citation type="submission" date="2020-06" db="EMBL/GenBank/DDBJ databases">
        <authorList>
            <person name="Li R."/>
            <person name="Bekaert M."/>
        </authorList>
    </citation>
    <scope>NUCLEOTIDE SEQUENCE [LARGE SCALE GENOMIC DNA]</scope>
    <source>
        <strain evidence="4">wild</strain>
    </source>
</reference>
<dbReference type="InterPro" id="IPR011021">
    <property type="entry name" value="Arrestin-like_N"/>
</dbReference>
<dbReference type="GO" id="GO:0005737">
    <property type="term" value="C:cytoplasm"/>
    <property type="evidence" value="ECO:0007669"/>
    <property type="project" value="TreeGrafter"/>
</dbReference>
<accession>A0A6J8ATF2</accession>
<sequence>MGTAIESLDVDLEHDIDEQYQYQPGEILRGYISVTTSRQTFITKIYISITGQGAVAWEDPQFGSFNANEEYINAKHSVEDRGLKDPLLLVKGQHKFPFEYQLPDNLPSSFIGKFGSVTYVLKAIVNGEKSETNITSEPFLVIRKAEIPETSRKSENRSMEQRFWSMCSTGKIKFSITIDKVGVCPGEDIYIQAEVANKSPLYITAVQASIIMNTVYHARKKLIPFRQVVNKRRDEQEMTKGDGRKWQNVRLTVPPYIPESNLDYCDIIEISYSFQFRVEISGGKELRAEIPLLIGSVPKGLEIPTTHNPLLNKHWGSPGDDVINNGNNQYEVDYSHEANEWHRGIVPELRPFDTTMKNPLFEKTEKTELPEEIIESSRL</sequence>
<dbReference type="InterPro" id="IPR014756">
    <property type="entry name" value="Ig_E-set"/>
</dbReference>